<dbReference type="EMBL" id="JACPSX010000090">
    <property type="protein sequence ID" value="MBI3014397.1"/>
    <property type="molecule type" value="Genomic_DNA"/>
</dbReference>
<dbReference type="Proteomes" id="UP000741360">
    <property type="component" value="Unassembled WGS sequence"/>
</dbReference>
<dbReference type="AlphaFoldDB" id="A0A932GNP1"/>
<sequence>MKITRAVLESYLQCKYKGHLKLAKKQGIRSDYELLLVESRNLIRLAAADKLVARHKEDDILRGLAMTLATLMDGVPLFLNASVEDKELSVRFDALQKEAGPSPLGNFHYIPVLFHETERPSRLQKDLLEVCGLIIGDLQGRYPGSGVLIHGRGCNVRRIKLNANVENAQRTMQEIREIHGQDMPPRLMLNSHCQICEFRQHCHAEATAKDDLSLLRRMSEKEIKKYNKRGIFTITQLSCTFRPRKRSKQSKQKSQPHHPALQALAIRDKKIYVLSPPELPSCSTRIYFDIEGDPERRFAYLGGVIIERNGTEERHSFWVDTQAEEPQLFQQFLDVMDVLEDYCLYSYGSYESAFLRRMIKESGRHELDEKILTRSVNVLSIIYSHVYFPTYSNSLKDIGRYLGFRWTEAEASGIQSIVWRRKWEATISAAFKETLTTYNMEDCAALRKVTEFLYTICPKQPSLNQSQTWTHEGHQVSRVEEIGPQWSRREWGRAKFAVSDFEFVNERAYFDYQRDRVFIRTSKSLKRSMLGPRGPTPNTYLPVRCTQTGRGSLVIGGPEGRCYDDSQASQSSLAT</sequence>
<dbReference type="InterPro" id="IPR038720">
    <property type="entry name" value="YprB_RNase_H-like_dom"/>
</dbReference>
<gene>
    <name evidence="3" type="ORF">HYY65_04905</name>
</gene>
<proteinExistence type="predicted"/>
<feature type="region of interest" description="Disordered" evidence="1">
    <location>
        <begin position="556"/>
        <end position="575"/>
    </location>
</feature>
<evidence type="ECO:0000259" key="2">
    <source>
        <dbReference type="Pfam" id="PF13482"/>
    </source>
</evidence>
<protein>
    <submittedName>
        <fullName evidence="3">TM0106 family RecB-like putative nuclease</fullName>
    </submittedName>
</protein>
<evidence type="ECO:0000313" key="4">
    <source>
        <dbReference type="Proteomes" id="UP000741360"/>
    </source>
</evidence>
<dbReference type="Pfam" id="PF13482">
    <property type="entry name" value="RNase_H_2"/>
    <property type="match status" value="1"/>
</dbReference>
<feature type="domain" description="YprB ribonuclease H-like" evidence="2">
    <location>
        <begin position="286"/>
        <end position="453"/>
    </location>
</feature>
<feature type="compositionally biased region" description="Polar residues" evidence="1">
    <location>
        <begin position="566"/>
        <end position="575"/>
    </location>
</feature>
<evidence type="ECO:0000313" key="3">
    <source>
        <dbReference type="EMBL" id="MBI3014397.1"/>
    </source>
</evidence>
<comment type="caution">
    <text evidence="3">The sequence shown here is derived from an EMBL/GenBank/DDBJ whole genome shotgun (WGS) entry which is preliminary data.</text>
</comment>
<dbReference type="NCBIfam" id="TIGR03491">
    <property type="entry name" value="TM0106 family RecB-like putative nuclease"/>
    <property type="match status" value="1"/>
</dbReference>
<organism evidence="3 4">
    <name type="scientific">Tectimicrobiota bacterium</name>
    <dbReference type="NCBI Taxonomy" id="2528274"/>
    <lineage>
        <taxon>Bacteria</taxon>
        <taxon>Pseudomonadati</taxon>
        <taxon>Nitrospinota/Tectimicrobiota group</taxon>
        <taxon>Candidatus Tectimicrobiota</taxon>
    </lineage>
</organism>
<accession>A0A932GNP1</accession>
<evidence type="ECO:0000256" key="1">
    <source>
        <dbReference type="SAM" id="MobiDB-lite"/>
    </source>
</evidence>
<reference evidence="3" key="1">
    <citation type="submission" date="2020-07" db="EMBL/GenBank/DDBJ databases">
        <title>Huge and variable diversity of episymbiotic CPR bacteria and DPANN archaea in groundwater ecosystems.</title>
        <authorList>
            <person name="He C.Y."/>
            <person name="Keren R."/>
            <person name="Whittaker M."/>
            <person name="Farag I.F."/>
            <person name="Doudna J."/>
            <person name="Cate J.H.D."/>
            <person name="Banfield J.F."/>
        </authorList>
    </citation>
    <scope>NUCLEOTIDE SEQUENCE</scope>
    <source>
        <strain evidence="3">NC_groundwater_717_Ag_S-0.2um_59_8</strain>
    </source>
</reference>
<name>A0A932GNP1_UNCTE</name>
<dbReference type="InterPro" id="IPR019993">
    <property type="entry name" value="RecB_nuclease_TM0106_put"/>
</dbReference>